<dbReference type="EMBL" id="SMYL01000002">
    <property type="protein sequence ID" value="TDK67134.1"/>
    <property type="molecule type" value="Genomic_DNA"/>
</dbReference>
<evidence type="ECO:0000313" key="3">
    <source>
        <dbReference type="Proteomes" id="UP000294829"/>
    </source>
</evidence>
<gene>
    <name evidence="2" type="ORF">E2I14_05055</name>
</gene>
<dbReference type="Gene3D" id="3.10.310.10">
    <property type="entry name" value="Diaminopimelate Epimerase, Chain A, domain 1"/>
    <property type="match status" value="2"/>
</dbReference>
<accession>A0A4R5W322</accession>
<dbReference type="AlphaFoldDB" id="A0A4R5W322"/>
<dbReference type="Pfam" id="PF02567">
    <property type="entry name" value="PhzC-PhzF"/>
    <property type="match status" value="1"/>
</dbReference>
<protein>
    <submittedName>
        <fullName evidence="2">PhzF family phenazine biosynthesis protein</fullName>
    </submittedName>
</protein>
<dbReference type="RefSeq" id="WP_133326079.1">
    <property type="nucleotide sequence ID" value="NZ_SMYL01000002.1"/>
</dbReference>
<sequence>MAKIRYRLLNVFAESTFGGNPLAVIEDGDGLTDTEMQMIARQFNLSETTFILPSHNTAARIRIFTPTYEMDFAGHPTLGSAHVIRELFELGDEFKIEMKAGLIPVSAQKDRWTLFANKPTYRPMLASRSELASMLNLPENALADNPLWVNCGTEQPMIPLVSPDFVHACRPDLRLIAKYSKNLAGQAKTYVFAKTPDGFESRYFWMTDENSISEDPGTGSACANLGGWWLSTEGDKPLNANVHQGTIINRPNVLSLSVKDGEIQVGGRVIEIGYGELNW</sequence>
<reference evidence="2 3" key="1">
    <citation type="submission" date="2019-03" db="EMBL/GenBank/DDBJ databases">
        <title>Sapientia aquatica gen. nov., sp. nov., isolated from a crater lake.</title>
        <authorList>
            <person name="Felfoldi T."/>
            <person name="Szabo A."/>
            <person name="Toth E."/>
            <person name="Schumann P."/>
            <person name="Keki Z."/>
            <person name="Marialigeti K."/>
            <person name="Mathe I."/>
        </authorList>
    </citation>
    <scope>NUCLEOTIDE SEQUENCE [LARGE SCALE GENOMIC DNA]</scope>
    <source>
        <strain evidence="2 3">SA-152</strain>
    </source>
</reference>
<proteinExistence type="predicted"/>
<dbReference type="Proteomes" id="UP000294829">
    <property type="component" value="Unassembled WGS sequence"/>
</dbReference>
<dbReference type="NCBIfam" id="TIGR00654">
    <property type="entry name" value="PhzF_family"/>
    <property type="match status" value="1"/>
</dbReference>
<dbReference type="InterPro" id="IPR003719">
    <property type="entry name" value="Phenazine_PhzF-like"/>
</dbReference>
<dbReference type="SUPFAM" id="SSF54506">
    <property type="entry name" value="Diaminopimelate epimerase-like"/>
    <property type="match status" value="1"/>
</dbReference>
<dbReference type="GO" id="GO:0005737">
    <property type="term" value="C:cytoplasm"/>
    <property type="evidence" value="ECO:0007669"/>
    <property type="project" value="TreeGrafter"/>
</dbReference>
<comment type="caution">
    <text evidence="2">The sequence shown here is derived from an EMBL/GenBank/DDBJ whole genome shotgun (WGS) entry which is preliminary data.</text>
</comment>
<name>A0A4R5W322_9BURK</name>
<evidence type="ECO:0000313" key="2">
    <source>
        <dbReference type="EMBL" id="TDK67134.1"/>
    </source>
</evidence>
<evidence type="ECO:0000256" key="1">
    <source>
        <dbReference type="PIRSR" id="PIRSR016184-1"/>
    </source>
</evidence>
<organism evidence="2 3">
    <name type="scientific">Sapientia aquatica</name>
    <dbReference type="NCBI Taxonomy" id="1549640"/>
    <lineage>
        <taxon>Bacteria</taxon>
        <taxon>Pseudomonadati</taxon>
        <taxon>Pseudomonadota</taxon>
        <taxon>Betaproteobacteria</taxon>
        <taxon>Burkholderiales</taxon>
        <taxon>Oxalobacteraceae</taxon>
        <taxon>Sapientia</taxon>
    </lineage>
</organism>
<keyword evidence="3" id="KW-1185">Reference proteome</keyword>
<dbReference type="GO" id="GO:0016853">
    <property type="term" value="F:isomerase activity"/>
    <property type="evidence" value="ECO:0007669"/>
    <property type="project" value="TreeGrafter"/>
</dbReference>
<dbReference type="PANTHER" id="PTHR13774">
    <property type="entry name" value="PHENAZINE BIOSYNTHESIS PROTEIN"/>
    <property type="match status" value="1"/>
</dbReference>
<feature type="active site" evidence="1">
    <location>
        <position position="47"/>
    </location>
</feature>
<dbReference type="OrthoDB" id="9788221at2"/>
<dbReference type="PIRSF" id="PIRSF016184">
    <property type="entry name" value="PhzC_PhzF"/>
    <property type="match status" value="1"/>
</dbReference>